<accession>A0A0D0ZYQ7</accession>
<name>A0A0D0ZYQ7_CLOBO</name>
<dbReference type="CDD" id="cd07750">
    <property type="entry name" value="PolyPPase_VTC_like"/>
    <property type="match status" value="1"/>
</dbReference>
<dbReference type="InterPro" id="IPR018966">
    <property type="entry name" value="VTC_domain"/>
</dbReference>
<dbReference type="Gene3D" id="3.20.100.30">
    <property type="entry name" value="VTC, catalytic tunnel domain"/>
    <property type="match status" value="1"/>
</dbReference>
<dbReference type="PATRIC" id="fig|1379739.3.peg.2086"/>
<evidence type="ECO:0000259" key="1">
    <source>
        <dbReference type="Pfam" id="PF09359"/>
    </source>
</evidence>
<dbReference type="HOGENOM" id="CLU_098613_0_0_9"/>
<dbReference type="RefSeq" id="WP_003486176.1">
    <property type="nucleotide sequence ID" value="NZ_JXSU01000007.1"/>
</dbReference>
<sequence>MRNGGKKFRHELKYYINYNDYISVRNRIKYVLKLDQNADESGEYFIRSLYYDDIYDSALYEKNFGVNIRKKYRIRIYNMSDKVIKLERKNKVGQYVCKESATISRKEYDEIINGDYKSLVSSKHPLKRDFYWEIKNKILAPKVIVDYDREAYVGKISETRITFDKNLRVSYTDNNIFNENIATQTIIAMPKMIMEVKFNEFLPESVRKMICIDAEDLSAISKYVFCRVQKNNI</sequence>
<protein>
    <recommendedName>
        <fullName evidence="1">VTC domain-containing protein</fullName>
    </recommendedName>
</protein>
<dbReference type="OrthoDB" id="9784042at2"/>
<feature type="domain" description="VTC" evidence="1">
    <location>
        <begin position="8"/>
        <end position="224"/>
    </location>
</feature>
<evidence type="ECO:0000313" key="2">
    <source>
        <dbReference type="EMBL" id="KIS23663.1"/>
    </source>
</evidence>
<comment type="caution">
    <text evidence="2">The sequence shown here is derived from an EMBL/GenBank/DDBJ whole genome shotgun (WGS) entry which is preliminary data.</text>
</comment>
<dbReference type="GO" id="GO:0006799">
    <property type="term" value="P:polyphosphate biosynthetic process"/>
    <property type="evidence" value="ECO:0007669"/>
    <property type="project" value="UniProtKB-ARBA"/>
</dbReference>
<proteinExistence type="predicted"/>
<dbReference type="Proteomes" id="UP000032250">
    <property type="component" value="Unassembled WGS sequence"/>
</dbReference>
<reference evidence="2 3" key="1">
    <citation type="submission" date="2014-06" db="EMBL/GenBank/DDBJ databases">
        <title>Genome characterization of distinct group I Clostridium botulinum lineages.</title>
        <authorList>
            <person name="Giordani F."/>
            <person name="Anselmo A."/>
            <person name="Fillo S."/>
            <person name="Palozzi A.M."/>
            <person name="Fortunato A."/>
            <person name="Gentile B."/>
            <person name="Ciammaruconi A."/>
            <person name="Anniballi F."/>
            <person name="De Medici D."/>
            <person name="Lista F."/>
        </authorList>
    </citation>
    <scope>NUCLEOTIDE SEQUENCE [LARGE SCALE GENOMIC DNA]</scope>
    <source>
        <strain evidence="2 3">B2 450</strain>
    </source>
</reference>
<organism evidence="2 3">
    <name type="scientific">Clostridium botulinum B2 450</name>
    <dbReference type="NCBI Taxonomy" id="1379739"/>
    <lineage>
        <taxon>Bacteria</taxon>
        <taxon>Bacillati</taxon>
        <taxon>Bacillota</taxon>
        <taxon>Clostridia</taxon>
        <taxon>Eubacteriales</taxon>
        <taxon>Clostridiaceae</taxon>
        <taxon>Clostridium</taxon>
    </lineage>
</organism>
<dbReference type="EMBL" id="JXSU01000007">
    <property type="protein sequence ID" value="KIS23663.1"/>
    <property type="molecule type" value="Genomic_DNA"/>
</dbReference>
<dbReference type="AlphaFoldDB" id="A0A0D0ZYQ7"/>
<gene>
    <name evidence="2" type="ORF">N495_08675</name>
</gene>
<dbReference type="Pfam" id="PF09359">
    <property type="entry name" value="VTC"/>
    <property type="match status" value="1"/>
</dbReference>
<dbReference type="InterPro" id="IPR042267">
    <property type="entry name" value="VTC_sf"/>
</dbReference>
<evidence type="ECO:0000313" key="3">
    <source>
        <dbReference type="Proteomes" id="UP000032250"/>
    </source>
</evidence>